<comment type="caution">
    <text evidence="5">The sequence shown here is derived from an EMBL/GenBank/DDBJ whole genome shotgun (WGS) entry which is preliminary data.</text>
</comment>
<evidence type="ECO:0000256" key="3">
    <source>
        <dbReference type="ARBA" id="ARBA00023172"/>
    </source>
</evidence>
<dbReference type="Pfam" id="PF00589">
    <property type="entry name" value="Phage_integrase"/>
    <property type="match status" value="1"/>
</dbReference>
<evidence type="ECO:0000259" key="4">
    <source>
        <dbReference type="PROSITE" id="PS51898"/>
    </source>
</evidence>
<dbReference type="RefSeq" id="WP_132067138.1">
    <property type="nucleotide sequence ID" value="NZ_SMFN01000020.1"/>
</dbReference>
<dbReference type="PROSITE" id="PS51898">
    <property type="entry name" value="TYR_RECOMBINASE"/>
    <property type="match status" value="1"/>
</dbReference>
<dbReference type="PANTHER" id="PTHR30349">
    <property type="entry name" value="PHAGE INTEGRASE-RELATED"/>
    <property type="match status" value="1"/>
</dbReference>
<dbReference type="InterPro" id="IPR002104">
    <property type="entry name" value="Integrase_catalytic"/>
</dbReference>
<dbReference type="GO" id="GO:0015074">
    <property type="term" value="P:DNA integration"/>
    <property type="evidence" value="ECO:0007669"/>
    <property type="project" value="InterPro"/>
</dbReference>
<keyword evidence="3" id="KW-0233">DNA recombination</keyword>
<comment type="similarity">
    <text evidence="1">Belongs to the 'phage' integrase family.</text>
</comment>
<name>A0A4R5CQ20_9FLAO</name>
<dbReference type="Proteomes" id="UP000294644">
    <property type="component" value="Unassembled WGS sequence"/>
</dbReference>
<feature type="domain" description="Tyr recombinase" evidence="4">
    <location>
        <begin position="212"/>
        <end position="405"/>
    </location>
</feature>
<dbReference type="EMBL" id="SMFN01000020">
    <property type="protein sequence ID" value="TDE01527.1"/>
    <property type="molecule type" value="Genomic_DNA"/>
</dbReference>
<dbReference type="InterPro" id="IPR025269">
    <property type="entry name" value="SAM-like_dom"/>
</dbReference>
<dbReference type="SUPFAM" id="SSF56349">
    <property type="entry name" value="DNA breaking-rejoining enzymes"/>
    <property type="match status" value="1"/>
</dbReference>
<dbReference type="GO" id="GO:0003677">
    <property type="term" value="F:DNA binding"/>
    <property type="evidence" value="ECO:0007669"/>
    <property type="project" value="UniProtKB-KW"/>
</dbReference>
<keyword evidence="6" id="KW-1185">Reference proteome</keyword>
<organism evidence="5 6">
    <name type="scientific">Flavobacterium sandaracinum</name>
    <dbReference type="NCBI Taxonomy" id="2541733"/>
    <lineage>
        <taxon>Bacteria</taxon>
        <taxon>Pseudomonadati</taxon>
        <taxon>Bacteroidota</taxon>
        <taxon>Flavobacteriia</taxon>
        <taxon>Flavobacteriales</taxon>
        <taxon>Flavobacteriaceae</taxon>
        <taxon>Flavobacterium</taxon>
    </lineage>
</organism>
<sequence length="408" mass="47689">MKASVKIILKKTMLNDGTFPINLRITINRKSKFYKTPYNVLPKFWNNKANEFTSKFPNYLQCNRILNSIKQDASKILNIMIEEGHNYSLESFDSLFRPEEVKKLSFIAYFEERKLQLKESGKISSSCSYRDTISALMRFRSTIITYDFTKINYDFLIAFESHLRAHDCNDGGIGVYMRNIRAIYNSAIKSKIVSSEFYPFKDYIISKLKSSKVKKALSKHDLQLLLDYDISENKEGAKALYAYLFSFYCRGMNFTDVAELKWENVDLSSFSYIRNKTQVKLNVKIPNNSYTKTILNYFKIYRPFDTDYIFPILDKDEKLYTKEELRGRKKSVLNYYGKLLNIIALQCGIKNKVTFYTARHTFATISLKKGINTVMIKQALGHQSIKTTETYLEDFNTTDLDFAFENLI</sequence>
<dbReference type="InterPro" id="IPR010998">
    <property type="entry name" value="Integrase_recombinase_N"/>
</dbReference>
<evidence type="ECO:0000256" key="2">
    <source>
        <dbReference type="ARBA" id="ARBA00023125"/>
    </source>
</evidence>
<proteinExistence type="inferred from homology"/>
<dbReference type="InterPro" id="IPR050090">
    <property type="entry name" value="Tyrosine_recombinase_XerCD"/>
</dbReference>
<reference evidence="5 6" key="1">
    <citation type="submission" date="2019-03" db="EMBL/GenBank/DDBJ databases">
        <title>Flavobacterium LB-D12 sp. nov., isolated from arctic soil.</title>
        <authorList>
            <person name="Chaudhary D.K."/>
        </authorList>
    </citation>
    <scope>NUCLEOTIDE SEQUENCE [LARGE SCALE GENOMIC DNA]</scope>
    <source>
        <strain evidence="5 6">LB-D12</strain>
    </source>
</reference>
<dbReference type="Gene3D" id="1.10.443.10">
    <property type="entry name" value="Intergrase catalytic core"/>
    <property type="match status" value="1"/>
</dbReference>
<dbReference type="CDD" id="cd01185">
    <property type="entry name" value="INTN1_C_like"/>
    <property type="match status" value="1"/>
</dbReference>
<protein>
    <submittedName>
        <fullName evidence="5">Site-specific integrase</fullName>
    </submittedName>
</protein>
<dbReference type="Pfam" id="PF13102">
    <property type="entry name" value="Phage_int_SAM_5"/>
    <property type="match status" value="1"/>
</dbReference>
<dbReference type="GO" id="GO:0006310">
    <property type="term" value="P:DNA recombination"/>
    <property type="evidence" value="ECO:0007669"/>
    <property type="project" value="UniProtKB-KW"/>
</dbReference>
<dbReference type="AlphaFoldDB" id="A0A4R5CQ20"/>
<dbReference type="InterPro" id="IPR035386">
    <property type="entry name" value="Arm-DNA-bind_5"/>
</dbReference>
<dbReference type="OrthoDB" id="1094492at2"/>
<gene>
    <name evidence="5" type="ORF">E0F91_14325</name>
</gene>
<dbReference type="InterPro" id="IPR013762">
    <property type="entry name" value="Integrase-like_cat_sf"/>
</dbReference>
<dbReference type="PANTHER" id="PTHR30349:SF64">
    <property type="entry name" value="PROPHAGE INTEGRASE INTD-RELATED"/>
    <property type="match status" value="1"/>
</dbReference>
<evidence type="ECO:0000256" key="1">
    <source>
        <dbReference type="ARBA" id="ARBA00008857"/>
    </source>
</evidence>
<dbReference type="Pfam" id="PF17293">
    <property type="entry name" value="Arm-DNA-bind_5"/>
    <property type="match status" value="1"/>
</dbReference>
<keyword evidence="2" id="KW-0238">DNA-binding</keyword>
<accession>A0A4R5CQ20</accession>
<evidence type="ECO:0000313" key="6">
    <source>
        <dbReference type="Proteomes" id="UP000294644"/>
    </source>
</evidence>
<dbReference type="Gene3D" id="1.10.150.130">
    <property type="match status" value="1"/>
</dbReference>
<evidence type="ECO:0000313" key="5">
    <source>
        <dbReference type="EMBL" id="TDE01527.1"/>
    </source>
</evidence>
<dbReference type="InterPro" id="IPR011010">
    <property type="entry name" value="DNA_brk_join_enz"/>
</dbReference>